<dbReference type="RefSeq" id="WP_341726908.1">
    <property type="nucleotide sequence ID" value="NZ_JBBWWT010000008.1"/>
</dbReference>
<dbReference type="Pfam" id="PF01345">
    <property type="entry name" value="DUF11"/>
    <property type="match status" value="6"/>
</dbReference>
<feature type="domain" description="SD-repeat containing protein B" evidence="6">
    <location>
        <begin position="1655"/>
        <end position="1740"/>
    </location>
</feature>
<feature type="domain" description="SD-repeat containing protein B" evidence="6">
    <location>
        <begin position="1877"/>
        <end position="1945"/>
    </location>
</feature>
<dbReference type="NCBIfam" id="TIGR01451">
    <property type="entry name" value="B_ant_repeat"/>
    <property type="match status" value="6"/>
</dbReference>
<feature type="compositionally biased region" description="Low complexity" evidence="4">
    <location>
        <begin position="1345"/>
        <end position="1357"/>
    </location>
</feature>
<evidence type="ECO:0000313" key="8">
    <source>
        <dbReference type="Proteomes" id="UP001459204"/>
    </source>
</evidence>
<dbReference type="EMBL" id="JBBWWT010000008">
    <property type="protein sequence ID" value="MEL1265734.1"/>
    <property type="molecule type" value="Genomic_DNA"/>
</dbReference>
<feature type="compositionally biased region" description="Polar residues" evidence="4">
    <location>
        <begin position="892"/>
        <end position="914"/>
    </location>
</feature>
<keyword evidence="8" id="KW-1185">Reference proteome</keyword>
<dbReference type="Proteomes" id="UP001459204">
    <property type="component" value="Unassembled WGS sequence"/>
</dbReference>
<feature type="domain" description="SD-repeat containing protein B" evidence="6">
    <location>
        <begin position="1260"/>
        <end position="1340"/>
    </location>
</feature>
<feature type="domain" description="SD-repeat containing protein B" evidence="6">
    <location>
        <begin position="2006"/>
        <end position="2087"/>
    </location>
</feature>
<feature type="region of interest" description="Disordered" evidence="4">
    <location>
        <begin position="2306"/>
        <end position="2339"/>
    </location>
</feature>
<evidence type="ECO:0000256" key="3">
    <source>
        <dbReference type="ARBA" id="ARBA00022729"/>
    </source>
</evidence>
<organism evidence="7 8">
    <name type="scientific">Pseudoxanthomonas putridarboris</name>
    <dbReference type="NCBI Taxonomy" id="752605"/>
    <lineage>
        <taxon>Bacteria</taxon>
        <taxon>Pseudomonadati</taxon>
        <taxon>Pseudomonadota</taxon>
        <taxon>Gammaproteobacteria</taxon>
        <taxon>Lysobacterales</taxon>
        <taxon>Lysobacteraceae</taxon>
        <taxon>Pseudoxanthomonas</taxon>
    </lineage>
</organism>
<dbReference type="SUPFAM" id="SSF49478">
    <property type="entry name" value="Cna protein B-type domain"/>
    <property type="match status" value="1"/>
</dbReference>
<comment type="subcellular location">
    <subcellularLocation>
        <location evidence="1">Secreted</location>
    </subcellularLocation>
</comment>
<dbReference type="Pfam" id="PF17210">
    <property type="entry name" value="SdrD_B"/>
    <property type="match status" value="8"/>
</dbReference>
<evidence type="ECO:0000256" key="2">
    <source>
        <dbReference type="ARBA" id="ARBA00022525"/>
    </source>
</evidence>
<feature type="domain" description="SD-repeat containing protein B" evidence="6">
    <location>
        <begin position="1391"/>
        <end position="1467"/>
    </location>
</feature>
<evidence type="ECO:0000259" key="6">
    <source>
        <dbReference type="Pfam" id="PF17210"/>
    </source>
</evidence>
<dbReference type="InterPro" id="IPR001434">
    <property type="entry name" value="OmcB-like_DUF11"/>
</dbReference>
<feature type="region of interest" description="Disordered" evidence="4">
    <location>
        <begin position="1337"/>
        <end position="1359"/>
    </location>
</feature>
<dbReference type="InterPro" id="IPR047589">
    <property type="entry name" value="DUF11_rpt"/>
</dbReference>
<dbReference type="PANTHER" id="PTHR23303:SF15">
    <property type="entry name" value="COLOSSIN-A"/>
    <property type="match status" value="1"/>
</dbReference>
<keyword evidence="2" id="KW-0964">Secreted</keyword>
<feature type="region of interest" description="Disordered" evidence="4">
    <location>
        <begin position="3079"/>
        <end position="3138"/>
    </location>
</feature>
<feature type="region of interest" description="Disordered" evidence="4">
    <location>
        <begin position="884"/>
        <end position="914"/>
    </location>
</feature>
<accession>A0ABU9J3C4</accession>
<feature type="domain" description="SD-repeat containing protein B" evidence="6">
    <location>
        <begin position="2131"/>
        <end position="2243"/>
    </location>
</feature>
<feature type="domain" description="DUF11" evidence="5">
    <location>
        <begin position="2818"/>
        <end position="2923"/>
    </location>
</feature>
<gene>
    <name evidence="7" type="ORF">AAD027_15370</name>
</gene>
<feature type="region of interest" description="Disordered" evidence="4">
    <location>
        <begin position="2195"/>
        <end position="2224"/>
    </location>
</feature>
<feature type="domain" description="DUF11" evidence="5">
    <location>
        <begin position="597"/>
        <end position="730"/>
    </location>
</feature>
<feature type="compositionally biased region" description="Polar residues" evidence="4">
    <location>
        <begin position="2311"/>
        <end position="2330"/>
    </location>
</feature>
<dbReference type="Gene3D" id="2.60.40.10">
    <property type="entry name" value="Immunoglobulins"/>
    <property type="match status" value="12"/>
</dbReference>
<evidence type="ECO:0000259" key="5">
    <source>
        <dbReference type="Pfam" id="PF01345"/>
    </source>
</evidence>
<evidence type="ECO:0000256" key="1">
    <source>
        <dbReference type="ARBA" id="ARBA00004613"/>
    </source>
</evidence>
<keyword evidence="3" id="KW-0732">Signal</keyword>
<feature type="domain" description="DUF11" evidence="5">
    <location>
        <begin position="947"/>
        <end position="1081"/>
    </location>
</feature>
<feature type="domain" description="DUF11" evidence="5">
    <location>
        <begin position="167"/>
        <end position="284"/>
    </location>
</feature>
<dbReference type="InterPro" id="IPR033764">
    <property type="entry name" value="Sdr_B"/>
</dbReference>
<feature type="domain" description="SD-repeat containing protein B" evidence="6">
    <location>
        <begin position="1769"/>
        <end position="1853"/>
    </location>
</feature>
<feature type="domain" description="DUF11" evidence="5">
    <location>
        <begin position="292"/>
        <end position="407"/>
    </location>
</feature>
<evidence type="ECO:0000256" key="4">
    <source>
        <dbReference type="SAM" id="MobiDB-lite"/>
    </source>
</evidence>
<comment type="caution">
    <text evidence="7">The sequence shown here is derived from an EMBL/GenBank/DDBJ whole genome shotgun (WGS) entry which is preliminary data.</text>
</comment>
<feature type="domain" description="SD-repeat containing protein B" evidence="6">
    <location>
        <begin position="2250"/>
        <end position="2331"/>
    </location>
</feature>
<dbReference type="Gene3D" id="2.60.40.740">
    <property type="match status" value="1"/>
</dbReference>
<dbReference type="SUPFAM" id="SSF117074">
    <property type="entry name" value="Hypothetical protein PA1324"/>
    <property type="match status" value="9"/>
</dbReference>
<sequence>MALAFWLLAPAALAADLQITDLSDTGYDPTPAGGEVIYSITIENGAADTVTDAVTIFDLPAGTTAGTLPAYCSADVGTPTRIVCNNGTLVGTLTPGGEPVTFQLGVNTAGQPPGTVIIRSAIGFGNAVPPATTPISSLVGTDPFFAGDTNTANNLRNESTTLTTAGDLRLAKSATPDPVVGGSEVTYTLTVTNDGPSPSTNFRVVDTLPAAASYVANSFAGAGWTFNSGTMTATHAGTLAVGASAAFSFRARVDAGSGNIVNAAVVTAVGTPDPNGDNDSAQVSTAVTPGADLTLSKSAAPAPAISGQPVTFTLVARNLGPSDAQNVSFTDALPAGFVITGGTQPAGWNCVNNGANTARTCTRGSAMPNGAVENFTIVATVPASGPNSSGDVTNTATITSTTPDPNGPDLGVNNNNGSVTFTVLGDGADLSLTKAKTPALVAVWDGVGSDADSRMTSNITVRNLGPRAATGQVQVVDELAAGEEFVSAAGPWTCVVDNPYAVPPARQRVTCDLNAGSLPLAVNTNAPQLQIISRARAAGSLTNTACTGGSNGSLEPLTAGGIDLDPETDNDCNGAGTRTTDERADLRISKQTNGPGTADNVLSASQDTLTYTLVVTNDGPDSTTGVVVNDAIPGFVAGRTTVTATTVPPGWTCTTGGSVVCRSNTTPLASGASATIVLTVQRALFDSAGLGAGTCGGVPTMNAFCNTAGVGIDAAVPGSVGEINAGNNSASDWLQVDRVANVQTTAKNITSGATGQAGVNTTYVMSFRNQGPSTVPGVVFRDVFTLPADDAGFVLVSAVRTPGNTTCNATPGAGITTAPAGGGTSYANPTAGPAQVTITCPALSLNNGQTESLTVVIRPNVNVGNTGRVFTNLADFFFDRNGDGNPDPATGTDANGSFDFNTDTSAADDQRSASLPFNSGSVDLITNKVDTGFAGGVDPLGYDAVTMANNAVTYRITVRNNGPSVATNVRISDTITPLAGRTVRFIGASSEPTGPFAEAACTVVSGGNPTVGVPQTLDCAMPGAGFSPNLEGVVASGQTSTLYLRYQYETAPGASGDTLLNSATATSAENDTDLANNTADQDTTIRARADMGVSKTTVVLTPDSDPSVALPATVTSVALRQPFFYVVEGVNNGPGASLSRDRSGSNPLNGTGTVITDTLPAGLVVTGPINWRKIGPNPGGGEVPVGTGTCSQAGDTVTCNLGDVTVTGRVRIIVPARWDTYPSGGTANNTATVTTEQVDLDPGNDTVTVPLDVTRSSLEGVVFEDRDRSGANGGIRQDAATEPGIAGVTITLTGTDAYGNAVNLTTTTAADGSYRFENLSPADASGYTLTQTQPAGYVNGPIDPPAAGGDAPSLGGSYAAGSPNSSISAIPVGADQDGVRYNFPEVRRPSLSGFVYIDANFSNVRDAGDGAIAGATVELLDASSGAVVATTTTDGTGAYGFTDLDPLIVYTLREVLPTGNYQNRPTAVNPGQIDGAPCATGCTPGTGVAGDAATTDRISSIDLGAGLDGTGFNFGEDAVAGISGSVYVDRNGNGDFDAGDAGTTNSRPNGGLQGVTVTLTGAGPDGIFGNGDDPAPVVVQTDADGAYQFVDLVVGQDYRVTETQPDGYADGIENPGNVIEIANLPPAGSSGNDFGELLGSLAGVVFEDFSATAANNNNGAFDAGENPIANVTLTLTGTDVLGNAVNVAVQTDATGAYAFRDLLPPQAGTTYTITETQPTGYIDGKHTPGNAATPGSATTPNVIDGIAIDAGQDATGYLFGELANAIISGTVYLDRNDNGDQDGGEPGIPGVTLVIEGAGPDGIFGTPDDLPPVTLTTDANGDYSYGGAVTGQDYRIVETQPTGLADGQENASNTITLTNLPAAGSSGNDFGELAASLSGSVWLDANNNGVRDAGEDGIAGVSISLPAGTVDALGNPVAAAVTDANGDYRFDDLLAGTYTVTEQAQQPVVGGVATLNGITVAGTVGGATSGTATPVTTVPSAVSGIVLPAGGASVRNDFGETLAVSLSGRVFFDADNDGVQSGAAETGIDGVTITLTGTDDTGASVTLSTTTDANGDFRFEGLRPGTYTVTEPQQPTGTSNGQTVAGTVGGTPSGTATPITTVPSAISAIDLTTPGGASIDNLFGEIPLNSSITGRVWEDTDNDGVIDPSEQGIGNVVIRLTGTDLAGNTITREVTTQPDGSYAFTELPPGTYTITEPDQPAGTLNGTTVPGTGGGTATPPTSTPSVIGNVTLGVGEEASGNDFGEVPAGSIAGRVYNDGNNNGVIDAGEGGFPNVQVVLTGTNDLGEAVEVTVTTDSEGRYRFDDLRPGTYTVTEPTQPAETLNGITTPGTIDGTSVGTATPVTTTPSAISGIVLPPGGQSIDNNFGEIGDSPDLVVSKTATPATFTVNNIGTYTVRVRNIGQQPSAGEYVVEDRLPAGLTLAATPAGNGWACTGAAGDNRFRCTNATVIAAGATLADSIVAQVRVDASAAAGSPVNNAVLVEGGGENEFRTPTPEERADFEGDPANLPVCDPAITQNACRLPTPVQLAASVSGTVWFDQGSEFGQIDGGDRRLPGWIVEVVDANGQVVGTATTGADGSYSIADQIPGVPLQVRFRDPATGVVWGWPVNGETAGSAPAPCDAATAIANGTASSCRSNDDGSTHLAVILAPGANLPQQSLPLNPGGVVYDAVTRNPVPGSRVTLTPVGTCAGYAPEQHLLNAGLGGYTIQGTSVSMTVGTEGFYQFLMGPNAPASCRFQIEVTPPAGYTFESGMIPAETAPLTPPSTPGVATPVQPNATAPTGPVGTATTYYLQVTLGSSVSAPVHNHIPLDPQVAPGLVITKTGDRKTVEVGDSLVYTITIRQTAGAALGTVNVVDRLPHGFTFIDGTARVDGAGIANPLGKPGPTLVFDVGPLAVGAQKTLSYRVRVGVGSQQGDGVNRARAYGCSIDGGCVDPITLAPYPNGGVVPSNPAEYRVIVSGGVFTDEGCVLGKIFVDCNVNHVQDREELGIPGVRLYFEDGTWMVSDSEGKYSYCGLPPKSHTLKVDPSTLPVGSRLTTSSNRNLGDADSLFIDLKNGELHRADFIEGSCSNPVIEQVKARRTQGEIRAPETESGQKPLRFESKPLRAPQQGTDSANQRPIVDPRPTATDEDEGQEVQP</sequence>
<evidence type="ECO:0000313" key="7">
    <source>
        <dbReference type="EMBL" id="MEL1265734.1"/>
    </source>
</evidence>
<reference evidence="7 8" key="1">
    <citation type="submission" date="2024-04" db="EMBL/GenBank/DDBJ databases">
        <title>Draft genome sequence of Pseudoxanthomonas putridarboris WD12.</title>
        <authorList>
            <person name="Oh J."/>
        </authorList>
    </citation>
    <scope>NUCLEOTIDE SEQUENCE [LARGE SCALE GENOMIC DNA]</scope>
    <source>
        <strain evidence="7 8">WD12</strain>
    </source>
</reference>
<protein>
    <submittedName>
        <fullName evidence="7">SdrD B-like domain-containing protein</fullName>
    </submittedName>
</protein>
<dbReference type="PANTHER" id="PTHR23303">
    <property type="entry name" value="CARBOXYPEPTIDASE REGULATORY REGION-CONTAINING"/>
    <property type="match status" value="1"/>
</dbReference>
<dbReference type="InterPro" id="IPR051417">
    <property type="entry name" value="SDr/BOS_complex"/>
</dbReference>
<feature type="compositionally biased region" description="Acidic residues" evidence="4">
    <location>
        <begin position="3128"/>
        <end position="3138"/>
    </location>
</feature>
<proteinExistence type="predicted"/>
<name>A0ABU9J3C4_9GAMM</name>
<dbReference type="InterPro" id="IPR013783">
    <property type="entry name" value="Ig-like_fold"/>
</dbReference>
<feature type="domain" description="DUF11" evidence="5">
    <location>
        <begin position="2374"/>
        <end position="2481"/>
    </location>
</feature>